<name>A0A4P8IHH4_9FIRM</name>
<evidence type="ECO:0000313" key="1">
    <source>
        <dbReference type="EMBL" id="QCP36896.1"/>
    </source>
</evidence>
<organism evidence="1 2">
    <name type="scientific">Anaerostipes rhamnosivorans</name>
    <dbReference type="NCBI Taxonomy" id="1229621"/>
    <lineage>
        <taxon>Bacteria</taxon>
        <taxon>Bacillati</taxon>
        <taxon>Bacillota</taxon>
        <taxon>Clostridia</taxon>
        <taxon>Lachnospirales</taxon>
        <taxon>Lachnospiraceae</taxon>
        <taxon>Anaerostipes</taxon>
    </lineage>
</organism>
<dbReference type="Pfam" id="PF08282">
    <property type="entry name" value="Hydrolase_3"/>
    <property type="match status" value="1"/>
</dbReference>
<gene>
    <name evidence="1" type="ORF">AR1Y2_3442</name>
</gene>
<evidence type="ECO:0000313" key="2">
    <source>
        <dbReference type="Proteomes" id="UP000298653"/>
    </source>
</evidence>
<dbReference type="InterPro" id="IPR023214">
    <property type="entry name" value="HAD_sf"/>
</dbReference>
<dbReference type="KEGG" id="arf:AR1Y2_3442"/>
<dbReference type="Proteomes" id="UP000298653">
    <property type="component" value="Chromosome"/>
</dbReference>
<keyword evidence="2" id="KW-1185">Reference proteome</keyword>
<dbReference type="AlphaFoldDB" id="A0A4P8IHH4"/>
<dbReference type="EMBL" id="CP040058">
    <property type="protein sequence ID" value="QCP36896.1"/>
    <property type="molecule type" value="Genomic_DNA"/>
</dbReference>
<sequence>MVLSRTGAGLAVAMENAEADVKKACRIETADCDHEGVGRAIDKYLL</sequence>
<accession>A0A4P8IHH4</accession>
<protein>
    <submittedName>
        <fullName evidence="1">Uncharacterized protein</fullName>
    </submittedName>
</protein>
<dbReference type="SUPFAM" id="SSF56784">
    <property type="entry name" value="HAD-like"/>
    <property type="match status" value="1"/>
</dbReference>
<proteinExistence type="predicted"/>
<dbReference type="InterPro" id="IPR036412">
    <property type="entry name" value="HAD-like_sf"/>
</dbReference>
<reference evidence="1 2" key="1">
    <citation type="submission" date="2019-05" db="EMBL/GenBank/DDBJ databases">
        <title>Complete genome sequencing of Anaerostipes rhamnosivorans.</title>
        <authorList>
            <person name="Bui T.P.N."/>
            <person name="de Vos W.M."/>
        </authorList>
    </citation>
    <scope>NUCLEOTIDE SEQUENCE [LARGE SCALE GENOMIC DNA]</scope>
    <source>
        <strain evidence="1 2">1y2</strain>
    </source>
</reference>
<dbReference type="Gene3D" id="3.40.50.1000">
    <property type="entry name" value="HAD superfamily/HAD-like"/>
    <property type="match status" value="1"/>
</dbReference>